<sequence length="336" mass="34515">MTDPILVEVLRGASVESAHRGAAVVVDADGKIAFACGDVDRPVYPRSAIKALQALPLVESGAADRYGFDAAELALACSSHSGEPRHAATSAAMLAKAGRSVETLECGTHWPSNAAATQALARSGGAPSALHNNCSGKHAGFVCFACAGDIDPKGYVGRGHPVQRFVAEAVGEVTGARLDASTAIGTDGCSIPTYAIPLTHLARGFARLGTGQGVGPERARAFARLRAACAAEPFMVAGTGRFCTEAMTLFGARVFVKTGAEGVFCAAFPDQGFGIALKCADGTSRASEVMMAALIERFVPISEAEQAAFARFSAPVMTNWNGMEVGRIRAAGPLAA</sequence>
<evidence type="ECO:0000313" key="2">
    <source>
        <dbReference type="Proteomes" id="UP000298781"/>
    </source>
</evidence>
<proteinExistence type="predicted"/>
<gene>
    <name evidence="1" type="ORF">E8M01_20845</name>
</gene>
<dbReference type="PANTHER" id="PTHR42110:SF1">
    <property type="entry name" value="L-ASPARAGINASE, PUTATIVE (AFU_ORTHOLOGUE AFUA_3G11890)-RELATED"/>
    <property type="match status" value="1"/>
</dbReference>
<reference evidence="1 2" key="1">
    <citation type="submission" date="2019-04" db="EMBL/GenBank/DDBJ databases">
        <title>Phreatobacter aquaticus sp. nov.</title>
        <authorList>
            <person name="Choi A."/>
        </authorList>
    </citation>
    <scope>NUCLEOTIDE SEQUENCE [LARGE SCALE GENOMIC DNA]</scope>
    <source>
        <strain evidence="1 2">KCTC 52518</strain>
    </source>
</reference>
<accession>A0A4D7B7S9</accession>
<name>A0A4D7B7S9_9HYPH</name>
<dbReference type="Pfam" id="PF06089">
    <property type="entry name" value="Asparaginase_II"/>
    <property type="match status" value="1"/>
</dbReference>
<dbReference type="Proteomes" id="UP000298781">
    <property type="component" value="Chromosome"/>
</dbReference>
<protein>
    <submittedName>
        <fullName evidence="1">Asparaginase</fullName>
    </submittedName>
</protein>
<dbReference type="RefSeq" id="WP_136961903.1">
    <property type="nucleotide sequence ID" value="NZ_CP039690.1"/>
</dbReference>
<evidence type="ECO:0000313" key="1">
    <source>
        <dbReference type="EMBL" id="QCI66460.1"/>
    </source>
</evidence>
<dbReference type="AlphaFoldDB" id="A0A4D7B7S9"/>
<dbReference type="InterPro" id="IPR010349">
    <property type="entry name" value="Asparaginase_II"/>
</dbReference>
<dbReference type="KEGG" id="pstg:E8M01_20845"/>
<organism evidence="1 2">
    <name type="scientific">Phreatobacter stygius</name>
    <dbReference type="NCBI Taxonomy" id="1940610"/>
    <lineage>
        <taxon>Bacteria</taxon>
        <taxon>Pseudomonadati</taxon>
        <taxon>Pseudomonadota</taxon>
        <taxon>Alphaproteobacteria</taxon>
        <taxon>Hyphomicrobiales</taxon>
        <taxon>Phreatobacteraceae</taxon>
        <taxon>Phreatobacter</taxon>
    </lineage>
</organism>
<dbReference type="OrthoDB" id="9780674at2"/>
<keyword evidence="2" id="KW-1185">Reference proteome</keyword>
<dbReference type="EMBL" id="CP039690">
    <property type="protein sequence ID" value="QCI66460.1"/>
    <property type="molecule type" value="Genomic_DNA"/>
</dbReference>
<dbReference type="PANTHER" id="PTHR42110">
    <property type="entry name" value="L-ASPARAGINASE, PUTATIVE (AFU_ORTHOLOGUE AFUA_3G11890)-RELATED"/>
    <property type="match status" value="1"/>
</dbReference>